<feature type="region of interest" description="Disordered" evidence="1">
    <location>
        <begin position="194"/>
        <end position="289"/>
    </location>
</feature>
<dbReference type="Proteomes" id="UP000825935">
    <property type="component" value="Chromosome 31"/>
</dbReference>
<dbReference type="EMBL" id="CM035436">
    <property type="protein sequence ID" value="KAH7288496.1"/>
    <property type="molecule type" value="Genomic_DNA"/>
</dbReference>
<protein>
    <submittedName>
        <fullName evidence="2">Uncharacterized protein</fullName>
    </submittedName>
</protein>
<reference evidence="2" key="1">
    <citation type="submission" date="2021-08" db="EMBL/GenBank/DDBJ databases">
        <title>WGS assembly of Ceratopteris richardii.</title>
        <authorList>
            <person name="Marchant D.B."/>
            <person name="Chen G."/>
            <person name="Jenkins J."/>
            <person name="Shu S."/>
            <person name="Leebens-Mack J."/>
            <person name="Grimwood J."/>
            <person name="Schmutz J."/>
            <person name="Soltis P."/>
            <person name="Soltis D."/>
            <person name="Chen Z.-H."/>
        </authorList>
    </citation>
    <scope>NUCLEOTIDE SEQUENCE</scope>
    <source>
        <strain evidence="2">Whitten #5841</strain>
        <tissue evidence="2">Leaf</tissue>
    </source>
</reference>
<name>A0A8T2QWW5_CERRI</name>
<feature type="region of interest" description="Disordered" evidence="1">
    <location>
        <begin position="103"/>
        <end position="126"/>
    </location>
</feature>
<evidence type="ECO:0000256" key="1">
    <source>
        <dbReference type="SAM" id="MobiDB-lite"/>
    </source>
</evidence>
<dbReference type="AlphaFoldDB" id="A0A8T2QWW5"/>
<dbReference type="PANTHER" id="PTHR33257:SF4">
    <property type="entry name" value="EXPRESSED PROTEIN"/>
    <property type="match status" value="1"/>
</dbReference>
<feature type="compositionally biased region" description="Polar residues" evidence="1">
    <location>
        <begin position="201"/>
        <end position="223"/>
    </location>
</feature>
<comment type="caution">
    <text evidence="2">The sequence shown here is derived from an EMBL/GenBank/DDBJ whole genome shotgun (WGS) entry which is preliminary data.</text>
</comment>
<evidence type="ECO:0000313" key="3">
    <source>
        <dbReference type="Proteomes" id="UP000825935"/>
    </source>
</evidence>
<sequence length="309" mass="33840">MPLQKSRISMERAVANRHLGKLHEEFRLSSAHHHYCFQGDDGEEEGGGGGSSSLLSSEKQSFFLRLLERENSSSRTGSSSRHRLAPSLVPFLWESSPGLPDPTWLSVSSDDDHQHPQAETAPPQGYSTLDFDGVPPLSPPPTYMHLARFSSPRLSAQSCLPVKFSLPPHYLLLLLRPPHAAAASLSSRIKTTFRRHRRTVPANSRSMLLLGSSSPSTDNASHSKQGRSLGRPSAHTQGQLPGSDLDSEHFRGPPASSSSIAGNKETVYPQGKSSDSESSSHIRSQIHKRNASIYKMKGCSCFRISRREA</sequence>
<evidence type="ECO:0000313" key="2">
    <source>
        <dbReference type="EMBL" id="KAH7288496.1"/>
    </source>
</evidence>
<organism evidence="2 3">
    <name type="scientific">Ceratopteris richardii</name>
    <name type="common">Triangle waterfern</name>
    <dbReference type="NCBI Taxonomy" id="49495"/>
    <lineage>
        <taxon>Eukaryota</taxon>
        <taxon>Viridiplantae</taxon>
        <taxon>Streptophyta</taxon>
        <taxon>Embryophyta</taxon>
        <taxon>Tracheophyta</taxon>
        <taxon>Polypodiopsida</taxon>
        <taxon>Polypodiidae</taxon>
        <taxon>Polypodiales</taxon>
        <taxon>Pteridineae</taxon>
        <taxon>Pteridaceae</taxon>
        <taxon>Parkerioideae</taxon>
        <taxon>Ceratopteris</taxon>
    </lineage>
</organism>
<gene>
    <name evidence="2" type="ORF">KP509_31G028400</name>
</gene>
<dbReference type="PANTHER" id="PTHR33257">
    <property type="entry name" value="OS05G0165500 PROTEIN"/>
    <property type="match status" value="1"/>
</dbReference>
<proteinExistence type="predicted"/>
<accession>A0A8T2QWW5</accession>
<dbReference type="OrthoDB" id="10491683at2759"/>
<keyword evidence="3" id="KW-1185">Reference proteome</keyword>